<keyword evidence="10" id="KW-0319">Glycerol metabolism</keyword>
<dbReference type="CDD" id="cd08603">
    <property type="entry name" value="GDPD_SHV3_repeat_1"/>
    <property type="match status" value="1"/>
</dbReference>
<proteinExistence type="inferred from homology"/>
<evidence type="ECO:0000256" key="16">
    <source>
        <dbReference type="ARBA" id="ARBA00023136"/>
    </source>
</evidence>
<dbReference type="Gene3D" id="1.20.120.1910">
    <property type="entry name" value="Cysteine-tRNA ligase, C-terminal anti-codon recognition domain"/>
    <property type="match status" value="1"/>
</dbReference>
<evidence type="ECO:0000256" key="13">
    <source>
        <dbReference type="ARBA" id="ARBA00022840"/>
    </source>
</evidence>
<dbReference type="PANTHER" id="PTHR43620:SF27">
    <property type="entry name" value="GLYCEROPHOSPHODIESTER PHOSPHODIESTERASE"/>
    <property type="match status" value="1"/>
</dbReference>
<evidence type="ECO:0000256" key="5">
    <source>
        <dbReference type="ARBA" id="ARBA00022598"/>
    </source>
</evidence>
<evidence type="ECO:0000256" key="15">
    <source>
        <dbReference type="ARBA" id="ARBA00022989"/>
    </source>
</evidence>
<dbReference type="Proteomes" id="UP000824890">
    <property type="component" value="Unassembled WGS sequence"/>
</dbReference>
<keyword evidence="6 20" id="KW-0812">Transmembrane</keyword>
<evidence type="ECO:0000256" key="11">
    <source>
        <dbReference type="ARBA" id="ARBA00022801"/>
    </source>
</evidence>
<keyword evidence="17" id="KW-0030">Aminoacyl-tRNA synthetase</keyword>
<dbReference type="InterPro" id="IPR017946">
    <property type="entry name" value="PLC-like_Pdiesterase_TIM-brl"/>
</dbReference>
<dbReference type="PROSITE" id="PS51704">
    <property type="entry name" value="GP_PDE"/>
    <property type="match status" value="2"/>
</dbReference>
<gene>
    <name evidence="22" type="ORF">HID58_051378</name>
</gene>
<dbReference type="EC" id="6.1.1.16" evidence="4"/>
<feature type="transmembrane region" description="Helical" evidence="20">
    <location>
        <begin position="756"/>
        <end position="778"/>
    </location>
</feature>
<evidence type="ECO:0000256" key="3">
    <source>
        <dbReference type="ARBA" id="ARBA00012247"/>
    </source>
</evidence>
<dbReference type="InterPro" id="IPR015803">
    <property type="entry name" value="Cys-tRNA-ligase"/>
</dbReference>
<evidence type="ECO:0000256" key="12">
    <source>
        <dbReference type="ARBA" id="ARBA00022833"/>
    </source>
</evidence>
<keyword evidence="23" id="KW-1185">Reference proteome</keyword>
<evidence type="ECO:0000256" key="4">
    <source>
        <dbReference type="ARBA" id="ARBA00012832"/>
    </source>
</evidence>
<accession>A0ABQ8A8S7</accession>
<protein>
    <recommendedName>
        <fullName evidence="18">Cysteinyl-tRNA synthetase</fullName>
        <ecNumber evidence="3">3.1.4.46</ecNumber>
        <ecNumber evidence="4">6.1.1.16</ecNumber>
    </recommendedName>
</protein>
<evidence type="ECO:0000256" key="20">
    <source>
        <dbReference type="SAM" id="Phobius"/>
    </source>
</evidence>
<dbReference type="SUPFAM" id="SSF52374">
    <property type="entry name" value="Nucleotidylyl transferase"/>
    <property type="match status" value="1"/>
</dbReference>
<evidence type="ECO:0000259" key="21">
    <source>
        <dbReference type="PROSITE" id="PS51704"/>
    </source>
</evidence>
<evidence type="ECO:0000256" key="8">
    <source>
        <dbReference type="ARBA" id="ARBA00022729"/>
    </source>
</evidence>
<evidence type="ECO:0000256" key="17">
    <source>
        <dbReference type="ARBA" id="ARBA00023146"/>
    </source>
</evidence>
<dbReference type="EC" id="3.1.4.46" evidence="3"/>
<comment type="subcellular location">
    <subcellularLocation>
        <location evidence="2">Membrane</location>
        <topology evidence="2">Multi-pass membrane protein</topology>
    </subcellularLocation>
</comment>
<dbReference type="PRINTS" id="PR00983">
    <property type="entry name" value="TRNASYNTHCYS"/>
</dbReference>
<keyword evidence="12" id="KW-0862">Zinc</keyword>
<evidence type="ECO:0000256" key="2">
    <source>
        <dbReference type="ARBA" id="ARBA00004141"/>
    </source>
</evidence>
<keyword evidence="8" id="KW-0732">Signal</keyword>
<dbReference type="InterPro" id="IPR030395">
    <property type="entry name" value="GP_PDE_dom"/>
</dbReference>
<sequence>MITSYMQDNPSMFGFRASKFILSVLVLIQLLPTQLLAQRSKSPWQTLTGEAPLIIARGGFSGMFPDSSFNAYSFVASTSAPDAVLWCDVQLTKDGVGICFPYVTMYNDSNVRDAYPKNKNSYLLNGVLTQDWFTVDFTSKDLNTVFLTRGVLSRSNAFDNNQNVISTVQDVATEFKPAGFWLNVQHDAFYTQHNLSMSSFLLSVSKTVIIDYLSSPEVSFFRNIGARFGKTGPKFVFRFLDKDDVEVSTNQTYGALMRNLTFIKTFASGVLVPKSYIWPVKDQYLLPHTSFVRDAHKAGLEVYASGFANDFDIAYNYMDFLVISKNGANGDYPGSTDLAYTKAIKDGADIIDCAVQMSSDGIPFCLNSTNLGESMNIFQTPFRNRSTTVPEFNSLAGLYSFNLAWSEIQTLTPAISNPYSRNFHMFRNPRERSSGKLVSLSEFLNLANNSSSLVGVLINHAAYLREKQGLDVVKAVLDTLKESGYSNATKRVMIQSSNSSVLVDIKKQSRYETVYQVEETIRDIQDSAIQDIKKFADAVVVGRYSLYPVSASFITGQTNLVERLQKFKLPVYVETFRNEFVSQAYDFFSDATVEINTHVTGAGVSGTITEFPLTAARYKRNRCVARKDTPVYMIPVRPAGLLEIVSPTFLPPAEAPNPVFTDADITEPPLPPVTAKAPTTSPGPLSTEIEIVLMVVKVAVFVIFGCDLEPHSNEPYLATSLQDFWGRRWNLMVPGILRQAVYTPIRQVSKRKLNSVLSLFLGFLVTFVVSGAVHELMLFCLTRELPTGEVTMFFVLNGVCTAAEVVVKKKFERRLWRMSPLLSRVLTLTISATSAMLALPFPSTFSTVTYVRNFTDVDNKIIERAKKNGEKPLELSNRFCHEYLVDMGALQCLLPTHQPRVSDHMDHIINMIQKIIENGCGYAVEGGDVFFSVDKSQNYGKLSGQLLEHTRAGERVAVDSRKRNPADFALWKAVKPDEPSWESPWGPGRPGWHIECSAMSAHYLSPRFDIHGGGADLIFPHHENELAQTCAACGEHGGVNYWLHNGHLTINNEKMSKSKGDFKPIREVTERYHPLALRHFLISVHYRSPLSYSASKLDSSSELLYYTLQDLDDALLPYREAMSEEAEPTSEAKDIIIKLKSEFDKKMSDDLNTPHILTGYYQVALKFINDSIGKLEKMQEKQRMSLLVSLVEIERGARKVLEVLGLLTTLSYAEILKEMKQKTLTRAGLSEDDLSQLIQERIMARKKKEFEKSDVIRAELAAKGIALMDVVGKETVWRPCLPSQATNSSD</sequence>
<evidence type="ECO:0000256" key="18">
    <source>
        <dbReference type="ARBA" id="ARBA00031499"/>
    </source>
</evidence>
<dbReference type="PANTHER" id="PTHR43620">
    <property type="entry name" value="GLYCEROPHOSPHORYL DIESTER PHOSPHODIESTERASE"/>
    <property type="match status" value="1"/>
</dbReference>
<keyword evidence="5" id="KW-0436">Ligase</keyword>
<feature type="transmembrane region" description="Helical" evidence="20">
    <location>
        <begin position="790"/>
        <end position="807"/>
    </location>
</feature>
<keyword evidence="13" id="KW-0067">ATP-binding</keyword>
<evidence type="ECO:0000313" key="23">
    <source>
        <dbReference type="Proteomes" id="UP000824890"/>
    </source>
</evidence>
<dbReference type="InterPro" id="IPR024909">
    <property type="entry name" value="Cys-tRNA/MSH_ligase"/>
</dbReference>
<keyword evidence="16 20" id="KW-0472">Membrane</keyword>
<evidence type="ECO:0000256" key="10">
    <source>
        <dbReference type="ARBA" id="ARBA00022798"/>
    </source>
</evidence>
<feature type="transmembrane region" description="Helical" evidence="20">
    <location>
        <begin position="819"/>
        <end position="841"/>
    </location>
</feature>
<dbReference type="InterPro" id="IPR009080">
    <property type="entry name" value="tRNAsynth_Ia_anticodon-bd"/>
</dbReference>
<dbReference type="CDD" id="cd08604">
    <property type="entry name" value="GDPD_SHV3_repeat_2"/>
    <property type="match status" value="1"/>
</dbReference>
<keyword evidence="14" id="KW-0648">Protein biosynthesis</keyword>
<keyword evidence="7" id="KW-0479">Metal-binding</keyword>
<dbReference type="EMBL" id="JAGKQM010000013">
    <property type="protein sequence ID" value="KAH0888949.1"/>
    <property type="molecule type" value="Genomic_DNA"/>
</dbReference>
<dbReference type="Gene3D" id="3.40.50.620">
    <property type="entry name" value="HUPs"/>
    <property type="match status" value="1"/>
</dbReference>
<organism evidence="22 23">
    <name type="scientific">Brassica napus</name>
    <name type="common">Rape</name>
    <dbReference type="NCBI Taxonomy" id="3708"/>
    <lineage>
        <taxon>Eukaryota</taxon>
        <taxon>Viridiplantae</taxon>
        <taxon>Streptophyta</taxon>
        <taxon>Embryophyta</taxon>
        <taxon>Tracheophyta</taxon>
        <taxon>Spermatophyta</taxon>
        <taxon>Magnoliopsida</taxon>
        <taxon>eudicotyledons</taxon>
        <taxon>Gunneridae</taxon>
        <taxon>Pentapetalae</taxon>
        <taxon>rosids</taxon>
        <taxon>malvids</taxon>
        <taxon>Brassicales</taxon>
        <taxon>Brassicaceae</taxon>
        <taxon>Brassiceae</taxon>
        <taxon>Brassica</taxon>
    </lineage>
</organism>
<evidence type="ECO:0000256" key="6">
    <source>
        <dbReference type="ARBA" id="ARBA00022692"/>
    </source>
</evidence>
<feature type="transmembrane region" description="Helical" evidence="20">
    <location>
        <begin position="691"/>
        <end position="708"/>
    </location>
</feature>
<dbReference type="Gene3D" id="3.20.20.190">
    <property type="entry name" value="Phosphatidylinositol (PI) phosphodiesterase"/>
    <property type="match status" value="2"/>
</dbReference>
<evidence type="ECO:0000256" key="19">
    <source>
        <dbReference type="ARBA" id="ARBA00047512"/>
    </source>
</evidence>
<keyword evidence="11" id="KW-0378">Hydrolase</keyword>
<dbReference type="Pfam" id="PF03009">
    <property type="entry name" value="GDPD"/>
    <property type="match status" value="1"/>
</dbReference>
<keyword evidence="9" id="KW-0547">Nucleotide-binding</keyword>
<keyword evidence="15 20" id="KW-1133">Transmembrane helix</keyword>
<dbReference type="NCBIfam" id="TIGR00435">
    <property type="entry name" value="cysS"/>
    <property type="match status" value="1"/>
</dbReference>
<dbReference type="Pfam" id="PF13813">
    <property type="entry name" value="MBOAT_2"/>
    <property type="match status" value="1"/>
</dbReference>
<dbReference type="InterPro" id="IPR032678">
    <property type="entry name" value="tRNA-synt_1_cat_dom"/>
</dbReference>
<feature type="domain" description="GP-PDE" evidence="21">
    <location>
        <begin position="336"/>
        <end position="619"/>
    </location>
</feature>
<comment type="catalytic activity">
    <reaction evidence="19">
        <text>a sn-glycero-3-phosphodiester + H2O = an alcohol + sn-glycerol 3-phosphate + H(+)</text>
        <dbReference type="Rhea" id="RHEA:12969"/>
        <dbReference type="ChEBI" id="CHEBI:15377"/>
        <dbReference type="ChEBI" id="CHEBI:15378"/>
        <dbReference type="ChEBI" id="CHEBI:30879"/>
        <dbReference type="ChEBI" id="CHEBI:57597"/>
        <dbReference type="ChEBI" id="CHEBI:83408"/>
        <dbReference type="EC" id="3.1.4.46"/>
    </reaction>
</comment>
<evidence type="ECO:0000256" key="14">
    <source>
        <dbReference type="ARBA" id="ARBA00022917"/>
    </source>
</evidence>
<comment type="cofactor">
    <cofactor evidence="1">
        <name>Zn(2+)</name>
        <dbReference type="ChEBI" id="CHEBI:29105"/>
    </cofactor>
</comment>
<dbReference type="InterPro" id="IPR032805">
    <property type="entry name" value="Wax_synthase_dom"/>
</dbReference>
<name>A0ABQ8A8S7_BRANA</name>
<evidence type="ECO:0000313" key="22">
    <source>
        <dbReference type="EMBL" id="KAH0888949.1"/>
    </source>
</evidence>
<evidence type="ECO:0000256" key="1">
    <source>
        <dbReference type="ARBA" id="ARBA00001947"/>
    </source>
</evidence>
<evidence type="ECO:0000256" key="7">
    <source>
        <dbReference type="ARBA" id="ARBA00022723"/>
    </source>
</evidence>
<dbReference type="SUPFAM" id="SSF51695">
    <property type="entry name" value="PLC-like phosphodiesterases"/>
    <property type="match status" value="2"/>
</dbReference>
<dbReference type="HAMAP" id="MF_00041">
    <property type="entry name" value="Cys_tRNA_synth"/>
    <property type="match status" value="1"/>
</dbReference>
<comment type="caution">
    <text evidence="22">The sequence shown here is derived from an EMBL/GenBank/DDBJ whole genome shotgun (WGS) entry which is preliminary data.</text>
</comment>
<dbReference type="SUPFAM" id="SSF47323">
    <property type="entry name" value="Anticodon-binding domain of a subclass of class I aminoacyl-tRNA synthetases"/>
    <property type="match status" value="1"/>
</dbReference>
<feature type="domain" description="GP-PDE" evidence="21">
    <location>
        <begin position="52"/>
        <end position="340"/>
    </location>
</feature>
<dbReference type="InterPro" id="IPR014729">
    <property type="entry name" value="Rossmann-like_a/b/a_fold"/>
</dbReference>
<dbReference type="Pfam" id="PF01406">
    <property type="entry name" value="tRNA-synt_1e"/>
    <property type="match status" value="1"/>
</dbReference>
<reference evidence="22 23" key="1">
    <citation type="submission" date="2021-05" db="EMBL/GenBank/DDBJ databases">
        <title>Genome Assembly of Synthetic Allotetraploid Brassica napus Reveals Homoeologous Exchanges between Subgenomes.</title>
        <authorList>
            <person name="Davis J.T."/>
        </authorList>
    </citation>
    <scope>NUCLEOTIDE SEQUENCE [LARGE SCALE GENOMIC DNA]</scope>
    <source>
        <strain evidence="23">cv. Da-Ae</strain>
        <tissue evidence="22">Seedling</tissue>
    </source>
</reference>
<evidence type="ECO:0000256" key="9">
    <source>
        <dbReference type="ARBA" id="ARBA00022741"/>
    </source>
</evidence>